<accession>A0A5N6LEL4</accession>
<evidence type="ECO:0000313" key="3">
    <source>
        <dbReference type="Proteomes" id="UP000326396"/>
    </source>
</evidence>
<comment type="caution">
    <text evidence="2">The sequence shown here is derived from an EMBL/GenBank/DDBJ whole genome shotgun (WGS) entry which is preliminary data.</text>
</comment>
<name>A0A5N6LEL4_9ASTR</name>
<feature type="compositionally biased region" description="Basic and acidic residues" evidence="1">
    <location>
        <begin position="121"/>
        <end position="131"/>
    </location>
</feature>
<proteinExistence type="predicted"/>
<evidence type="ECO:0000256" key="1">
    <source>
        <dbReference type="SAM" id="MobiDB-lite"/>
    </source>
</evidence>
<feature type="compositionally biased region" description="Basic and acidic residues" evidence="1">
    <location>
        <begin position="26"/>
        <end position="46"/>
    </location>
</feature>
<keyword evidence="3" id="KW-1185">Reference proteome</keyword>
<dbReference type="Proteomes" id="UP000326396">
    <property type="component" value="Unassembled WGS sequence"/>
</dbReference>
<feature type="compositionally biased region" description="Basic residues" evidence="1">
    <location>
        <begin position="62"/>
        <end position="77"/>
    </location>
</feature>
<organism evidence="2 3">
    <name type="scientific">Mikania micrantha</name>
    <name type="common">bitter vine</name>
    <dbReference type="NCBI Taxonomy" id="192012"/>
    <lineage>
        <taxon>Eukaryota</taxon>
        <taxon>Viridiplantae</taxon>
        <taxon>Streptophyta</taxon>
        <taxon>Embryophyta</taxon>
        <taxon>Tracheophyta</taxon>
        <taxon>Spermatophyta</taxon>
        <taxon>Magnoliopsida</taxon>
        <taxon>eudicotyledons</taxon>
        <taxon>Gunneridae</taxon>
        <taxon>Pentapetalae</taxon>
        <taxon>asterids</taxon>
        <taxon>campanulids</taxon>
        <taxon>Asterales</taxon>
        <taxon>Asteraceae</taxon>
        <taxon>Asteroideae</taxon>
        <taxon>Heliantheae alliance</taxon>
        <taxon>Eupatorieae</taxon>
        <taxon>Mikania</taxon>
    </lineage>
</organism>
<feature type="region of interest" description="Disordered" evidence="1">
    <location>
        <begin position="20"/>
        <end position="85"/>
    </location>
</feature>
<dbReference type="AlphaFoldDB" id="A0A5N6LEL4"/>
<protein>
    <submittedName>
        <fullName evidence="2">Uncharacterized protein</fullName>
    </submittedName>
</protein>
<reference evidence="2 3" key="1">
    <citation type="submission" date="2019-05" db="EMBL/GenBank/DDBJ databases">
        <title>Mikania micrantha, genome provides insights into the molecular mechanism of rapid growth.</title>
        <authorList>
            <person name="Liu B."/>
        </authorList>
    </citation>
    <scope>NUCLEOTIDE SEQUENCE [LARGE SCALE GENOMIC DNA]</scope>
    <source>
        <strain evidence="2">NLD-2019</strain>
        <tissue evidence="2">Leaf</tissue>
    </source>
</reference>
<feature type="region of interest" description="Disordered" evidence="1">
    <location>
        <begin position="105"/>
        <end position="131"/>
    </location>
</feature>
<sequence>MTRKKGRRLEGLSKTLKWQKCGMKGGRGEEIETHEDTSAAAKEKVRAATNGDTSTNKEIPRQRLKPRLRPRLMRRPRSREEQVPRLGFKRTYAAARIKMCHGRSSQLKHAVGKRGQAAADIEMKKKEPTSP</sequence>
<dbReference type="EMBL" id="SZYD01001730">
    <property type="protein sequence ID" value="KAD0377764.1"/>
    <property type="molecule type" value="Genomic_DNA"/>
</dbReference>
<gene>
    <name evidence="2" type="ORF">E3N88_44355</name>
</gene>
<evidence type="ECO:0000313" key="2">
    <source>
        <dbReference type="EMBL" id="KAD0377764.1"/>
    </source>
</evidence>